<dbReference type="InterPro" id="IPR039261">
    <property type="entry name" value="FNR_nucleotide-bd"/>
</dbReference>
<evidence type="ECO:0000313" key="3">
    <source>
        <dbReference type="EMBL" id="SKD06952.1"/>
    </source>
</evidence>
<dbReference type="AlphaFoldDB" id="A0A1T5P2L2"/>
<evidence type="ECO:0000259" key="2">
    <source>
        <dbReference type="PROSITE" id="PS51384"/>
    </source>
</evidence>
<dbReference type="Pfam" id="PF08021">
    <property type="entry name" value="FAD_binding_9"/>
    <property type="match status" value="1"/>
</dbReference>
<dbReference type="PROSITE" id="PS51384">
    <property type="entry name" value="FAD_FR"/>
    <property type="match status" value="1"/>
</dbReference>
<dbReference type="STRING" id="393003.SAMN05660461_3626"/>
<evidence type="ECO:0000313" key="4">
    <source>
        <dbReference type="Proteomes" id="UP000190166"/>
    </source>
</evidence>
<dbReference type="PANTHER" id="PTHR30157">
    <property type="entry name" value="FERRIC REDUCTASE, NADPH-DEPENDENT"/>
    <property type="match status" value="1"/>
</dbReference>
<dbReference type="InterPro" id="IPR013113">
    <property type="entry name" value="SIP_FAD-bd"/>
</dbReference>
<organism evidence="3 4">
    <name type="scientific">Chitinophaga ginsengisegetis</name>
    <dbReference type="NCBI Taxonomy" id="393003"/>
    <lineage>
        <taxon>Bacteria</taxon>
        <taxon>Pseudomonadati</taxon>
        <taxon>Bacteroidota</taxon>
        <taxon>Chitinophagia</taxon>
        <taxon>Chitinophagales</taxon>
        <taxon>Chitinophagaceae</taxon>
        <taxon>Chitinophaga</taxon>
    </lineage>
</organism>
<dbReference type="RefSeq" id="WP_079470881.1">
    <property type="nucleotide sequence ID" value="NZ_FUZZ01000002.1"/>
</dbReference>
<reference evidence="3 4" key="1">
    <citation type="submission" date="2017-02" db="EMBL/GenBank/DDBJ databases">
        <authorList>
            <person name="Peterson S.W."/>
        </authorList>
    </citation>
    <scope>NUCLEOTIDE SEQUENCE [LARGE SCALE GENOMIC DNA]</scope>
    <source>
        <strain evidence="3 4">DSM 18108</strain>
    </source>
</reference>
<protein>
    <submittedName>
        <fullName evidence="3">Siderophore-interacting FAD-binding domain-containing protein</fullName>
    </submittedName>
</protein>
<dbReference type="InterPro" id="IPR039374">
    <property type="entry name" value="SIP_fam"/>
</dbReference>
<dbReference type="PANTHER" id="PTHR30157:SF0">
    <property type="entry name" value="NADPH-DEPENDENT FERRIC-CHELATE REDUCTASE"/>
    <property type="match status" value="1"/>
</dbReference>
<gene>
    <name evidence="3" type="ORF">SAMN05660461_3626</name>
</gene>
<comment type="similarity">
    <text evidence="1">Belongs to the SIP oxidoreductase family.</text>
</comment>
<dbReference type="Gene3D" id="2.40.30.10">
    <property type="entry name" value="Translation factors"/>
    <property type="match status" value="1"/>
</dbReference>
<dbReference type="EMBL" id="FUZZ01000002">
    <property type="protein sequence ID" value="SKD06952.1"/>
    <property type="molecule type" value="Genomic_DNA"/>
</dbReference>
<dbReference type="Gene3D" id="3.40.50.80">
    <property type="entry name" value="Nucleotide-binding domain of ferredoxin-NADP reductase (FNR) module"/>
    <property type="match status" value="1"/>
</dbReference>
<dbReference type="SUPFAM" id="SSF63380">
    <property type="entry name" value="Riboflavin synthase domain-like"/>
    <property type="match status" value="1"/>
</dbReference>
<keyword evidence="4" id="KW-1185">Reference proteome</keyword>
<dbReference type="GO" id="GO:0016491">
    <property type="term" value="F:oxidoreductase activity"/>
    <property type="evidence" value="ECO:0007669"/>
    <property type="project" value="InterPro"/>
</dbReference>
<name>A0A1T5P2L2_9BACT</name>
<dbReference type="InterPro" id="IPR007037">
    <property type="entry name" value="SIP_rossman_dom"/>
</dbReference>
<feature type="domain" description="FAD-binding FR-type" evidence="2">
    <location>
        <begin position="15"/>
        <end position="112"/>
    </location>
</feature>
<dbReference type="Pfam" id="PF04954">
    <property type="entry name" value="SIP"/>
    <property type="match status" value="1"/>
</dbReference>
<dbReference type="InterPro" id="IPR017927">
    <property type="entry name" value="FAD-bd_FR_type"/>
</dbReference>
<dbReference type="InterPro" id="IPR017938">
    <property type="entry name" value="Riboflavin_synthase-like_b-brl"/>
</dbReference>
<dbReference type="Proteomes" id="UP000190166">
    <property type="component" value="Unassembled WGS sequence"/>
</dbReference>
<dbReference type="SUPFAM" id="SSF52343">
    <property type="entry name" value="Ferredoxin reductase-like, C-terminal NADP-linked domain"/>
    <property type="match status" value="1"/>
</dbReference>
<proteinExistence type="inferred from homology"/>
<accession>A0A1T5P2L2</accession>
<sequence>MPSIKDRATSLLMSRIGKTAHVLSVARIGNFLLEIDLQLPQALPERSTQHLKCEVAPYTYRDYTVASWNTIAQTATLIVDCGHEGAGSSWALGLQPGDEVYYAGPGGGLHQPSGAQHLVCIGDASAAGHFHSLYLRKTAQQQFHCFLQLEDPATKQLLQMQVQPLSNNGHYFTDLHEWLYHYDFPVADTTYYVAGNQQMVVQVRKSLRQQGKQVKAQGFWG</sequence>
<dbReference type="CDD" id="cd06193">
    <property type="entry name" value="siderophore_interacting"/>
    <property type="match status" value="1"/>
</dbReference>
<evidence type="ECO:0000256" key="1">
    <source>
        <dbReference type="ARBA" id="ARBA00035644"/>
    </source>
</evidence>